<proteinExistence type="inferred from homology"/>
<dbReference type="GO" id="GO:0070497">
    <property type="term" value="F:6-carboxytetrahydropterin synthase activity"/>
    <property type="evidence" value="ECO:0007669"/>
    <property type="project" value="UniProtKB-EC"/>
</dbReference>
<comment type="similarity">
    <text evidence="2">Belongs to the PTPS family. QueD subfamily.</text>
</comment>
<evidence type="ECO:0000256" key="1">
    <source>
        <dbReference type="ARBA" id="ARBA00005061"/>
    </source>
</evidence>
<dbReference type="Pfam" id="PF01242">
    <property type="entry name" value="PTPS"/>
    <property type="match status" value="1"/>
</dbReference>
<dbReference type="OrthoDB" id="9804698at2"/>
<sequence length="156" mass="18247">MSYLLECEESFDSSHFLKGHKGKCRNLHGHRWRIKYGLKANELIQSGSSEGMIIDFSDIKSLIKEYFKVYDHALILTDYKEETLTKEEKNFIQACEDMKFRIVHVPFRSTAENMSKFFFNELERVLSEKIPSKNFNVHYVTVYETPNNAATYGGIN</sequence>
<dbReference type="PANTHER" id="PTHR12589:SF8">
    <property type="entry name" value="6-CARBOXY-5,6,7,8-TETRAHYDROPTERIN SYNTHASE"/>
    <property type="match status" value="1"/>
</dbReference>
<dbReference type="Proteomes" id="UP000191448">
    <property type="component" value="Unassembled WGS sequence"/>
</dbReference>
<dbReference type="RefSeq" id="WP_002599563.1">
    <property type="nucleotide sequence ID" value="NZ_LTAY01000023.1"/>
</dbReference>
<evidence type="ECO:0000256" key="5">
    <source>
        <dbReference type="ARBA" id="ARBA00031449"/>
    </source>
</evidence>
<reference evidence="7 8" key="1">
    <citation type="submission" date="2016-02" db="EMBL/GenBank/DDBJ databases">
        <title>Genome sequence of Clostridium thermobutyricum DSM 4928.</title>
        <authorList>
            <person name="Poehlein A."/>
            <person name="Daniel R."/>
        </authorList>
    </citation>
    <scope>NUCLEOTIDE SEQUENCE [LARGE SCALE GENOMIC DNA]</scope>
    <source>
        <strain evidence="7 8">DSM 4928</strain>
    </source>
</reference>
<evidence type="ECO:0000256" key="4">
    <source>
        <dbReference type="ARBA" id="ARBA00018141"/>
    </source>
</evidence>
<dbReference type="EC" id="4.1.2.50" evidence="3"/>
<dbReference type="AlphaFoldDB" id="A0A1V4SXR6"/>
<evidence type="ECO:0000256" key="3">
    <source>
        <dbReference type="ARBA" id="ARBA00012982"/>
    </source>
</evidence>
<name>A0A1V4SXR6_9CLOT</name>
<evidence type="ECO:0000313" key="8">
    <source>
        <dbReference type="Proteomes" id="UP000191448"/>
    </source>
</evidence>
<evidence type="ECO:0000256" key="6">
    <source>
        <dbReference type="ARBA" id="ARBA00048807"/>
    </source>
</evidence>
<comment type="pathway">
    <text evidence="1">Purine metabolism; 7-cyano-7-deazaguanine biosynthesis.</text>
</comment>
<dbReference type="SUPFAM" id="SSF55620">
    <property type="entry name" value="Tetrahydrobiopterin biosynthesis enzymes-like"/>
    <property type="match status" value="1"/>
</dbReference>
<dbReference type="PANTHER" id="PTHR12589">
    <property type="entry name" value="PYRUVOYL TETRAHYDROBIOPTERIN SYNTHASE"/>
    <property type="match status" value="1"/>
</dbReference>
<accession>A0A1V4SXR6</accession>
<dbReference type="Gene3D" id="3.30.479.10">
    <property type="entry name" value="6-pyruvoyl tetrahydropterin synthase/QueD"/>
    <property type="match status" value="1"/>
</dbReference>
<evidence type="ECO:0000256" key="2">
    <source>
        <dbReference type="ARBA" id="ARBA00008900"/>
    </source>
</evidence>
<gene>
    <name evidence="7" type="ORF">CLTHE_06130</name>
</gene>
<dbReference type="EMBL" id="LTAY01000023">
    <property type="protein sequence ID" value="OPX49516.1"/>
    <property type="molecule type" value="Genomic_DNA"/>
</dbReference>
<organism evidence="7 8">
    <name type="scientific">Clostridium thermobutyricum DSM 4928</name>
    <dbReference type="NCBI Taxonomy" id="1121339"/>
    <lineage>
        <taxon>Bacteria</taxon>
        <taxon>Bacillati</taxon>
        <taxon>Bacillota</taxon>
        <taxon>Clostridia</taxon>
        <taxon>Eubacteriales</taxon>
        <taxon>Clostridiaceae</taxon>
        <taxon>Clostridium</taxon>
    </lineage>
</organism>
<comment type="caution">
    <text evidence="7">The sequence shown here is derived from an EMBL/GenBank/DDBJ whole genome shotgun (WGS) entry which is preliminary data.</text>
</comment>
<dbReference type="InterPro" id="IPR038418">
    <property type="entry name" value="6-PTP_synth/QueD_sf"/>
</dbReference>
<protein>
    <recommendedName>
        <fullName evidence="4">6-carboxy-5,6,7,8-tetrahydropterin synthase</fullName>
        <ecNumber evidence="3">4.1.2.50</ecNumber>
    </recommendedName>
    <alternativeName>
        <fullName evidence="5">Queuosine biosynthesis protein QueD</fullName>
    </alternativeName>
</protein>
<dbReference type="InterPro" id="IPR007115">
    <property type="entry name" value="6-PTP_synth/QueD"/>
</dbReference>
<comment type="catalytic activity">
    <reaction evidence="6">
        <text>7,8-dihydroneopterin 3'-triphosphate + H2O = 6-carboxy-5,6,7,8-tetrahydropterin + triphosphate + acetaldehyde + 2 H(+)</text>
        <dbReference type="Rhea" id="RHEA:27966"/>
        <dbReference type="ChEBI" id="CHEBI:15343"/>
        <dbReference type="ChEBI" id="CHEBI:15377"/>
        <dbReference type="ChEBI" id="CHEBI:15378"/>
        <dbReference type="ChEBI" id="CHEBI:18036"/>
        <dbReference type="ChEBI" id="CHEBI:58462"/>
        <dbReference type="ChEBI" id="CHEBI:61032"/>
        <dbReference type="EC" id="4.1.2.50"/>
    </reaction>
</comment>
<dbReference type="UniPathway" id="UPA00391"/>
<evidence type="ECO:0000313" key="7">
    <source>
        <dbReference type="EMBL" id="OPX49516.1"/>
    </source>
</evidence>